<comment type="caution">
    <text evidence="2">The sequence shown here is derived from an EMBL/GenBank/DDBJ whole genome shotgun (WGS) entry which is preliminary data.</text>
</comment>
<feature type="region of interest" description="Disordered" evidence="1">
    <location>
        <begin position="1"/>
        <end position="23"/>
    </location>
</feature>
<proteinExistence type="predicted"/>
<sequence length="141" mass="15912">MTSVSEKSDQESLTAFESTSQISNDSNPLNKLLYHAIKHEIIPSTESITSDNKSKAIQSTMSNINGQKEKELIISITIDSFNNPTSFYFFEEKKIRMMIACSYGYNRNKLKLLLKTAQSISLTTDLWSSCLKHEYLGLTAT</sequence>
<dbReference type="Proteomes" id="UP000232688">
    <property type="component" value="Unassembled WGS sequence"/>
</dbReference>
<protein>
    <submittedName>
        <fullName evidence="2">Uncharacterized protein</fullName>
    </submittedName>
</protein>
<evidence type="ECO:0000313" key="2">
    <source>
        <dbReference type="EMBL" id="PKC54822.1"/>
    </source>
</evidence>
<accession>A0A2N0QUT0</accession>
<dbReference type="VEuPathDB" id="FungiDB:RhiirFUN_010695"/>
<dbReference type="VEuPathDB" id="FungiDB:RhiirA1_476623"/>
<dbReference type="EMBL" id="LLXH01002966">
    <property type="protein sequence ID" value="PKC54822.1"/>
    <property type="molecule type" value="Genomic_DNA"/>
</dbReference>
<evidence type="ECO:0000256" key="1">
    <source>
        <dbReference type="SAM" id="MobiDB-lite"/>
    </source>
</evidence>
<dbReference type="AlphaFoldDB" id="A0A2N0QUT0"/>
<evidence type="ECO:0000313" key="3">
    <source>
        <dbReference type="Proteomes" id="UP000232688"/>
    </source>
</evidence>
<name>A0A2N0QUT0_9GLOM</name>
<reference evidence="2 3" key="2">
    <citation type="submission" date="2017-10" db="EMBL/GenBank/DDBJ databases">
        <title>Genome analyses suggest a sexual origin of heterokaryosis in a supposedly ancient asexual fungus.</title>
        <authorList>
            <person name="Corradi N."/>
            <person name="Sedzielewska K."/>
            <person name="Noel J."/>
            <person name="Charron P."/>
            <person name="Farinelli L."/>
            <person name="Marton T."/>
            <person name="Kruger M."/>
            <person name="Pelin A."/>
            <person name="Brachmann A."/>
            <person name="Corradi N."/>
        </authorList>
    </citation>
    <scope>NUCLEOTIDE SEQUENCE [LARGE SCALE GENOMIC DNA]</scope>
    <source>
        <strain evidence="2 3">A1</strain>
    </source>
</reference>
<feature type="compositionally biased region" description="Basic and acidic residues" evidence="1">
    <location>
        <begin position="1"/>
        <end position="10"/>
    </location>
</feature>
<organism evidence="2 3">
    <name type="scientific">Rhizophagus irregularis</name>
    <dbReference type="NCBI Taxonomy" id="588596"/>
    <lineage>
        <taxon>Eukaryota</taxon>
        <taxon>Fungi</taxon>
        <taxon>Fungi incertae sedis</taxon>
        <taxon>Mucoromycota</taxon>
        <taxon>Glomeromycotina</taxon>
        <taxon>Glomeromycetes</taxon>
        <taxon>Glomerales</taxon>
        <taxon>Glomeraceae</taxon>
        <taxon>Rhizophagus</taxon>
    </lineage>
</organism>
<feature type="compositionally biased region" description="Polar residues" evidence="1">
    <location>
        <begin position="11"/>
        <end position="23"/>
    </location>
</feature>
<dbReference type="VEuPathDB" id="FungiDB:FUN_022850"/>
<gene>
    <name evidence="2" type="ORF">RhiirA1_476623</name>
</gene>
<reference evidence="2 3" key="1">
    <citation type="submission" date="2017-10" db="EMBL/GenBank/DDBJ databases">
        <title>Extensive intraspecific genome diversity in a model arbuscular mycorrhizal fungus.</title>
        <authorList>
            <person name="Chen E.C.H."/>
            <person name="Morin E."/>
            <person name="Baudet D."/>
            <person name="Noel J."/>
            <person name="Ndikumana S."/>
            <person name="Charron P."/>
            <person name="St-Onge C."/>
            <person name="Giorgi J."/>
            <person name="Grigoriev I.V."/>
            <person name="Roux C."/>
            <person name="Martin F.M."/>
            <person name="Corradi N."/>
        </authorList>
    </citation>
    <scope>NUCLEOTIDE SEQUENCE [LARGE SCALE GENOMIC DNA]</scope>
    <source>
        <strain evidence="2 3">A1</strain>
    </source>
</reference>